<comment type="similarity">
    <text evidence="2">Belongs to the citrate synthase family.</text>
</comment>
<dbReference type="InterPro" id="IPR000551">
    <property type="entry name" value="MerR-type_HTH_dom"/>
</dbReference>
<dbReference type="GO" id="GO:0036440">
    <property type="term" value="F:citrate synthase activity"/>
    <property type="evidence" value="ECO:0007669"/>
    <property type="project" value="UniProtKB-EC"/>
</dbReference>
<dbReference type="Pfam" id="PF00285">
    <property type="entry name" value="Citrate_synt"/>
    <property type="match status" value="1"/>
</dbReference>
<dbReference type="OrthoDB" id="9786046at2"/>
<evidence type="ECO:0000256" key="1">
    <source>
        <dbReference type="ARBA" id="ARBA00004751"/>
    </source>
</evidence>
<dbReference type="GO" id="GO:0006355">
    <property type="term" value="P:regulation of DNA-templated transcription"/>
    <property type="evidence" value="ECO:0007669"/>
    <property type="project" value="InterPro"/>
</dbReference>
<evidence type="ECO:0000259" key="6">
    <source>
        <dbReference type="PROSITE" id="PS50937"/>
    </source>
</evidence>
<dbReference type="InterPro" id="IPR002020">
    <property type="entry name" value="Citrate_synthase"/>
</dbReference>
<dbReference type="UniPathway" id="UPA00223">
    <property type="reaction ID" value="UER00717"/>
</dbReference>
<dbReference type="Pfam" id="PF12728">
    <property type="entry name" value="HTH_17"/>
    <property type="match status" value="1"/>
</dbReference>
<gene>
    <name evidence="7" type="ORF">GF068_26945</name>
</gene>
<proteinExistence type="inferred from homology"/>
<dbReference type="PANTHER" id="PTHR11739">
    <property type="entry name" value="CITRATE SYNTHASE"/>
    <property type="match status" value="1"/>
</dbReference>
<dbReference type="PROSITE" id="PS50937">
    <property type="entry name" value="HTH_MERR_2"/>
    <property type="match status" value="1"/>
</dbReference>
<dbReference type="Gene3D" id="1.10.580.10">
    <property type="entry name" value="Citrate Synthase, domain 1"/>
    <property type="match status" value="1"/>
</dbReference>
<dbReference type="GO" id="GO:0005829">
    <property type="term" value="C:cytosol"/>
    <property type="evidence" value="ECO:0007669"/>
    <property type="project" value="TreeGrafter"/>
</dbReference>
<evidence type="ECO:0000256" key="2">
    <source>
        <dbReference type="ARBA" id="ARBA00010566"/>
    </source>
</evidence>
<keyword evidence="4" id="KW-0808">Transferase</keyword>
<feature type="region of interest" description="Disordered" evidence="5">
    <location>
        <begin position="1"/>
        <end position="27"/>
    </location>
</feature>
<evidence type="ECO:0000256" key="5">
    <source>
        <dbReference type="SAM" id="MobiDB-lite"/>
    </source>
</evidence>
<dbReference type="CDD" id="cd06102">
    <property type="entry name" value="citrate_synt_like_2"/>
    <property type="match status" value="1"/>
</dbReference>
<dbReference type="EMBL" id="WJIE01000008">
    <property type="protein sequence ID" value="MRG95526.1"/>
    <property type="molecule type" value="Genomic_DNA"/>
</dbReference>
<comment type="pathway">
    <text evidence="1">Carbohydrate metabolism; tricarboxylic acid cycle; isocitrate from oxaloacetate: step 1/2.</text>
</comment>
<accession>A0A6N7PXF1</accession>
<dbReference type="InterPro" id="IPR016142">
    <property type="entry name" value="Citrate_synth-like_lrg_a-sub"/>
</dbReference>
<dbReference type="SUPFAM" id="SSF48256">
    <property type="entry name" value="Citrate synthase"/>
    <property type="match status" value="1"/>
</dbReference>
<reference evidence="7 8" key="1">
    <citation type="submission" date="2019-10" db="EMBL/GenBank/DDBJ databases">
        <title>A soil myxobacterium in the family Polyangiaceae.</title>
        <authorList>
            <person name="Li Y."/>
            <person name="Wang J."/>
        </authorList>
    </citation>
    <scope>NUCLEOTIDE SEQUENCE [LARGE SCALE GENOMIC DNA]</scope>
    <source>
        <strain evidence="7 8">DSM 14734</strain>
    </source>
</reference>
<dbReference type="EC" id="2.3.3.16" evidence="3"/>
<keyword evidence="8" id="KW-1185">Reference proteome</keyword>
<dbReference type="PANTHER" id="PTHR11739:SF4">
    <property type="entry name" value="CITRATE SYNTHASE, PEROXISOMAL"/>
    <property type="match status" value="1"/>
</dbReference>
<protein>
    <recommendedName>
        <fullName evidence="3">citrate synthase (unknown stereospecificity)</fullName>
        <ecNumber evidence="3">2.3.3.16</ecNumber>
    </recommendedName>
</protein>
<dbReference type="SUPFAM" id="SSF46955">
    <property type="entry name" value="Putative DNA-binding domain"/>
    <property type="match status" value="1"/>
</dbReference>
<dbReference type="GO" id="GO:0003677">
    <property type="term" value="F:DNA binding"/>
    <property type="evidence" value="ECO:0007669"/>
    <property type="project" value="InterPro"/>
</dbReference>
<evidence type="ECO:0000256" key="3">
    <source>
        <dbReference type="ARBA" id="ARBA00012972"/>
    </source>
</evidence>
<evidence type="ECO:0000256" key="4">
    <source>
        <dbReference type="ARBA" id="ARBA00022679"/>
    </source>
</evidence>
<dbReference type="SMART" id="SM00422">
    <property type="entry name" value="HTH_MERR"/>
    <property type="match status" value="1"/>
</dbReference>
<dbReference type="Proteomes" id="UP000440224">
    <property type="component" value="Unassembled WGS sequence"/>
</dbReference>
<comment type="caution">
    <text evidence="7">The sequence shown here is derived from an EMBL/GenBank/DDBJ whole genome shotgun (WGS) entry which is preliminary data.</text>
</comment>
<dbReference type="InterPro" id="IPR016143">
    <property type="entry name" value="Citrate_synth-like_sm_a-sub"/>
</dbReference>
<sequence>MSCPATTSRPRSPSTSLSAVSATTTPSSPPAFAAPFCFARSIVSSVVDGILDGVSNVDQRGLINQPTGFDNQPESLLSGPEAAALLGVKRETLYAYTSRGLVRSVPSDGGRSRLYVREDLERLKARSDARRGHGPVAASALRWGEPVLTSTITTIGPEGPRYRGQAATALAAAGAPFESVAELLWTGTLPRERPTWTVPEDAALPVTRLADLVPDGAPPVATLALAVPALAARDPLRFAATEEAELPRARGLIRRLAALSALPAGARRAKAALAEPTVSRALLVALGGRKTERAEAAVERALVLIADHELATSTFAVRVTASTGADLYACVSAGLAAVSGPKHGGACDRIEAVVAEVGRPERARDVVAARARRGDAILELGHPFYPEGDPRTPPLLVDAARVGAPRKTDVAALFALLDATKEAGYPPPSVDVGLVALCLALGLPPGAATTFFAIGRLAGWIAHALEQRGDPTLLRPRSVAS</sequence>
<dbReference type="Gene3D" id="1.10.230.10">
    <property type="entry name" value="Cytochrome P450-Terp, domain 2"/>
    <property type="match status" value="1"/>
</dbReference>
<organism evidence="7 8">
    <name type="scientific">Polyangium spumosum</name>
    <dbReference type="NCBI Taxonomy" id="889282"/>
    <lineage>
        <taxon>Bacteria</taxon>
        <taxon>Pseudomonadati</taxon>
        <taxon>Myxococcota</taxon>
        <taxon>Polyangia</taxon>
        <taxon>Polyangiales</taxon>
        <taxon>Polyangiaceae</taxon>
        <taxon>Polyangium</taxon>
    </lineage>
</organism>
<dbReference type="PRINTS" id="PR00143">
    <property type="entry name" value="CITRTSNTHASE"/>
</dbReference>
<name>A0A6N7PXF1_9BACT</name>
<dbReference type="InterPro" id="IPR041657">
    <property type="entry name" value="HTH_17"/>
</dbReference>
<dbReference type="AlphaFoldDB" id="A0A6N7PXF1"/>
<dbReference type="InterPro" id="IPR036969">
    <property type="entry name" value="Citrate_synthase_sf"/>
</dbReference>
<feature type="domain" description="HTH merR-type" evidence="6">
    <location>
        <begin position="81"/>
        <end position="124"/>
    </location>
</feature>
<dbReference type="GO" id="GO:0006099">
    <property type="term" value="P:tricarboxylic acid cycle"/>
    <property type="evidence" value="ECO:0007669"/>
    <property type="project" value="UniProtKB-UniPathway"/>
</dbReference>
<evidence type="ECO:0000313" key="7">
    <source>
        <dbReference type="EMBL" id="MRG95526.1"/>
    </source>
</evidence>
<evidence type="ECO:0000313" key="8">
    <source>
        <dbReference type="Proteomes" id="UP000440224"/>
    </source>
</evidence>
<dbReference type="InterPro" id="IPR009061">
    <property type="entry name" value="DNA-bd_dom_put_sf"/>
</dbReference>
<dbReference type="Gene3D" id="1.10.1660.10">
    <property type="match status" value="1"/>
</dbReference>
<dbReference type="GO" id="GO:0005975">
    <property type="term" value="P:carbohydrate metabolic process"/>
    <property type="evidence" value="ECO:0007669"/>
    <property type="project" value="TreeGrafter"/>
</dbReference>